<sequence>MAETDQQQLNTYKAVSIITLILSIYGGLKYSGVPENYLSHTPYSGSNILLIIYWGVLYLWQILYTVQTFFPDEYRLSIVQLVGWHFPIFNVLHYVWAELFTSGHYFWSEVIVIVNLFNILGLYFSHKTFTLRPVGNWLLIHAPLVALPFSWLLYVLFWNGAVWLHIHKTWGRIVANVFIWDFLLVPGLFLLIFNDWAIGFSSSYLMFALAFGQLATKVFALQWIFAFVIAGILVVWSAGSMIIGGVRQASGESAPLLVVEEERVGGN</sequence>
<feature type="transmembrane region" description="Helical" evidence="1">
    <location>
        <begin position="169"/>
        <end position="189"/>
    </location>
</feature>
<reference evidence="2" key="1">
    <citation type="submission" date="2020-03" db="EMBL/GenBank/DDBJ databases">
        <title>FDA dAtabase for Regulatory Grade micrObial Sequences (FDA-ARGOS): Supporting development and validation of Infectious Disease Dx tests.</title>
        <authorList>
            <person name="Campos J."/>
            <person name="Goldberg B."/>
            <person name="Tallon L."/>
            <person name="Sadzewicz L."/>
            <person name="Vavikolanu K."/>
            <person name="Mehta A."/>
            <person name="Aluvathingal J."/>
            <person name="Nadendla S."/>
            <person name="Nandy P."/>
            <person name="Geyer C."/>
            <person name="Yan Y."/>
            <person name="Sichtig H."/>
        </authorList>
    </citation>
    <scope>NUCLEOTIDE SEQUENCE [LARGE SCALE GENOMIC DNA]</scope>
    <source>
        <strain evidence="2">FDAARGOS_652</strain>
    </source>
</reference>
<proteinExistence type="predicted"/>
<dbReference type="PANTHER" id="PTHR37992">
    <property type="entry name" value="EXPRESSED PROTEIN"/>
    <property type="match status" value="1"/>
</dbReference>
<dbReference type="OrthoDB" id="3342455at2759"/>
<dbReference type="InterPro" id="IPR013920">
    <property type="entry name" value="DUF1774_fun"/>
</dbReference>
<gene>
    <name evidence="2" type="ORF">FOB60_002950</name>
</gene>
<dbReference type="AlphaFoldDB" id="A0A8X7TB32"/>
<feature type="transmembrane region" description="Helical" evidence="1">
    <location>
        <begin position="103"/>
        <end position="125"/>
    </location>
</feature>
<name>A0A8X7TB32_CANPA</name>
<organism evidence="2 3">
    <name type="scientific">Candida parapsilosis</name>
    <name type="common">Yeast</name>
    <dbReference type="NCBI Taxonomy" id="5480"/>
    <lineage>
        <taxon>Eukaryota</taxon>
        <taxon>Fungi</taxon>
        <taxon>Dikarya</taxon>
        <taxon>Ascomycota</taxon>
        <taxon>Saccharomycotina</taxon>
        <taxon>Pichiomycetes</taxon>
        <taxon>Debaryomycetaceae</taxon>
        <taxon>Candida/Lodderomyces clade</taxon>
        <taxon>Candida</taxon>
    </lineage>
</organism>
<evidence type="ECO:0000256" key="1">
    <source>
        <dbReference type="SAM" id="Phobius"/>
    </source>
</evidence>
<dbReference type="PANTHER" id="PTHR37992:SF1">
    <property type="entry name" value="DUF1774-DOMAIN-CONTAINING PROTEIN"/>
    <property type="match status" value="1"/>
</dbReference>
<dbReference type="Pfam" id="PF08611">
    <property type="entry name" value="DUF1774"/>
    <property type="match status" value="1"/>
</dbReference>
<keyword evidence="1" id="KW-0472">Membrane</keyword>
<comment type="caution">
    <text evidence="2">The sequence shown here is derived from an EMBL/GenBank/DDBJ whole genome shotgun (WGS) entry which is preliminary data.</text>
</comment>
<dbReference type="EMBL" id="JABWAB010000004">
    <property type="protein sequence ID" value="KAF6052694.1"/>
    <property type="molecule type" value="Genomic_DNA"/>
</dbReference>
<protein>
    <recommendedName>
        <fullName evidence="4">DUF1774-domain-containing protein</fullName>
    </recommendedName>
</protein>
<feature type="transmembrane region" description="Helical" evidence="1">
    <location>
        <begin position="137"/>
        <end position="157"/>
    </location>
</feature>
<keyword evidence="1" id="KW-1133">Transmembrane helix</keyword>
<feature type="transmembrane region" description="Helical" evidence="1">
    <location>
        <begin position="12"/>
        <end position="28"/>
    </location>
</feature>
<evidence type="ECO:0000313" key="2">
    <source>
        <dbReference type="EMBL" id="KAF6052694.1"/>
    </source>
</evidence>
<feature type="transmembrane region" description="Helical" evidence="1">
    <location>
        <begin position="78"/>
        <end position="97"/>
    </location>
</feature>
<keyword evidence="1" id="KW-0812">Transmembrane</keyword>
<feature type="transmembrane region" description="Helical" evidence="1">
    <location>
        <begin position="48"/>
        <end position="66"/>
    </location>
</feature>
<accession>A0A8X7TB32</accession>
<feature type="transmembrane region" description="Helical" evidence="1">
    <location>
        <begin position="221"/>
        <end position="243"/>
    </location>
</feature>
<evidence type="ECO:0008006" key="4">
    <source>
        <dbReference type="Google" id="ProtNLM"/>
    </source>
</evidence>
<evidence type="ECO:0000313" key="3">
    <source>
        <dbReference type="Proteomes" id="UP000590412"/>
    </source>
</evidence>
<dbReference type="Proteomes" id="UP000590412">
    <property type="component" value="Unassembled WGS sequence"/>
</dbReference>